<evidence type="ECO:0000256" key="3">
    <source>
        <dbReference type="ARBA" id="ARBA00022679"/>
    </source>
</evidence>
<keyword evidence="2 5" id="KW-0328">Glycosyltransferase</keyword>
<dbReference type="PANTHER" id="PTHR43685:SF5">
    <property type="entry name" value="GLYCOSYLTRANSFERASE EPSE-RELATED"/>
    <property type="match status" value="1"/>
</dbReference>
<gene>
    <name evidence="5" type="primary">wbbD</name>
    <name evidence="7" type="ORF">D9D43_14395</name>
</gene>
<accession>A0A0B1E9C9</accession>
<feature type="domain" description="Glycosyltransferase 2-like" evidence="4">
    <location>
        <begin position="15"/>
        <end position="165"/>
    </location>
</feature>
<dbReference type="AlphaFoldDB" id="A0A0B1E9C9"/>
<protein>
    <submittedName>
        <fullName evidence="6 7">Glycosyltransferase</fullName>
    </submittedName>
    <submittedName>
        <fullName evidence="5">UDP-Gal:alpha-D-GlcNAc-diphosphoundecaprenol beta-1,3-galactosyltransferase</fullName>
    </submittedName>
</protein>
<dbReference type="PATRIC" id="fig|562.10496.peg.4821"/>
<dbReference type="GO" id="GO:0016757">
    <property type="term" value="F:glycosyltransferase activity"/>
    <property type="evidence" value="ECO:0007669"/>
    <property type="project" value="UniProtKB-KW"/>
</dbReference>
<dbReference type="Gene3D" id="3.90.550.10">
    <property type="entry name" value="Spore Coat Polysaccharide Biosynthesis Protein SpsA, Chain A"/>
    <property type="match status" value="1"/>
</dbReference>
<reference evidence="7 8" key="3">
    <citation type="submission" date="2018-10" db="EMBL/GenBank/DDBJ databases">
        <authorList>
            <consortium name="NARMS: The National Antimicrobial Resistance Monitoring System"/>
        </authorList>
    </citation>
    <scope>NUCLEOTIDE SEQUENCE [LARGE SCALE GENOMIC DNA]</scope>
    <source>
        <strain evidence="7 8">CVM N17EC0060</strain>
    </source>
</reference>
<dbReference type="InterPro" id="IPR001173">
    <property type="entry name" value="Glyco_trans_2-like"/>
</dbReference>
<dbReference type="PANTHER" id="PTHR43685">
    <property type="entry name" value="GLYCOSYLTRANSFERASE"/>
    <property type="match status" value="1"/>
</dbReference>
<dbReference type="SUPFAM" id="SSF53448">
    <property type="entry name" value="Nucleotide-diphospho-sugar transferases"/>
    <property type="match status" value="1"/>
</dbReference>
<dbReference type="Pfam" id="PF00535">
    <property type="entry name" value="Glycos_transf_2"/>
    <property type="match status" value="1"/>
</dbReference>
<evidence type="ECO:0000313" key="8">
    <source>
        <dbReference type="Proteomes" id="UP000272336"/>
    </source>
</evidence>
<sequence>MNSFDEFNVLLSLYKNESPDNLDACFQSISTQSLKRFKIILVIDGPISSELNEVVGKWKSLLPIKIINLERNVGLGNALNIGLKYCSCDYVFRMDTDDICHPDRFSIQFSYLRKHPDIDLLGGQIVEFHECIEEPNGMRLVPSKYEEILQYCKLKNPFNHMTVVFKRESVLKVGGYKHHLYMEDYNLWLRMISIGCKVENLDDVIVFARTDVNSLMRRRGWQYVKSEWKLALLKIKLRINNPIVSLSVFILRSIPRLLPIMLIRRIYAHNRK</sequence>
<dbReference type="EMBL" id="RNLZ01000024">
    <property type="protein sequence ID" value="MGE14758.1"/>
    <property type="molecule type" value="Genomic_DNA"/>
</dbReference>
<evidence type="ECO:0000256" key="1">
    <source>
        <dbReference type="ARBA" id="ARBA00006739"/>
    </source>
</evidence>
<reference evidence="6" key="1">
    <citation type="journal article" date="2014" name="DNA Res.">
        <title>A complete view of the genetic diversity of the Escherichia coli O-antigen biosynthesis gene cluster.</title>
        <authorList>
            <person name="Iguchi A."/>
            <person name="Iyoda S."/>
            <person name="Kikuchi T."/>
            <person name="Ogura Y."/>
            <person name="Katsura K."/>
            <person name="Ohnishi M."/>
            <person name="Hayashi T."/>
            <person name="Thomson N.R."/>
        </authorList>
    </citation>
    <scope>NUCLEOTIDE SEQUENCE</scope>
    <source>
        <strain evidence="6">E110-69</strain>
    </source>
</reference>
<dbReference type="Proteomes" id="UP000272336">
    <property type="component" value="Unassembled WGS sequence"/>
</dbReference>
<reference evidence="5" key="2">
    <citation type="journal article" date="2016" name="PLoS ONE">
        <title>Comparison of O-Antigen Gene Clusters of All O-Serogroups of Escherichia coli and Proposal for Adopting a New Nomenclature for O-Typing.</title>
        <authorList>
            <person name="DebRoy C."/>
            <person name="Fratamico P.M."/>
            <person name="Yan X."/>
            <person name="Baranzoni G."/>
            <person name="Liu Y."/>
            <person name="Needleman D.S."/>
            <person name="Tebbs R."/>
            <person name="O'Connell C.D."/>
            <person name="Allred A."/>
            <person name="Swimley M."/>
            <person name="Mwangi M."/>
            <person name="Kapur V."/>
            <person name="Raygoza Garay J.A."/>
            <person name="Roberts E.L."/>
            <person name="Katani R."/>
        </authorList>
    </citation>
    <scope>NUCLEOTIDE SEQUENCE</scope>
    <source>
        <strain evidence="5">E 110-69</strain>
    </source>
</reference>
<comment type="similarity">
    <text evidence="1">Belongs to the glycosyltransferase 2 family.</text>
</comment>
<proteinExistence type="inferred from homology"/>
<dbReference type="RefSeq" id="WP_001083849.1">
    <property type="nucleotide sequence ID" value="NZ_BGVP01000001.1"/>
</dbReference>
<dbReference type="InterPro" id="IPR029044">
    <property type="entry name" value="Nucleotide-diphossugar_trans"/>
</dbReference>
<dbReference type="InterPro" id="IPR050834">
    <property type="entry name" value="Glycosyltransf_2"/>
</dbReference>
<organism evidence="6">
    <name type="scientific">Escherichia coli</name>
    <dbReference type="NCBI Taxonomy" id="562"/>
    <lineage>
        <taxon>Bacteria</taxon>
        <taxon>Pseudomonadati</taxon>
        <taxon>Pseudomonadota</taxon>
        <taxon>Gammaproteobacteria</taxon>
        <taxon>Enterobacterales</taxon>
        <taxon>Enterobacteriaceae</taxon>
        <taxon>Escherichia</taxon>
    </lineage>
</organism>
<evidence type="ECO:0000313" key="6">
    <source>
        <dbReference type="EMBL" id="BAQ01814.1"/>
    </source>
</evidence>
<keyword evidence="3 6" id="KW-0808">Transferase</keyword>
<evidence type="ECO:0000256" key="2">
    <source>
        <dbReference type="ARBA" id="ARBA00022676"/>
    </source>
</evidence>
<evidence type="ECO:0000313" key="7">
    <source>
        <dbReference type="EMBL" id="MGE14758.1"/>
    </source>
</evidence>
<name>A0A0B1E9C9_ECOLX</name>
<dbReference type="EMBL" id="AB812066">
    <property type="protein sequence ID" value="BAQ01814.1"/>
    <property type="molecule type" value="Genomic_DNA"/>
</dbReference>
<evidence type="ECO:0000259" key="4">
    <source>
        <dbReference type="Pfam" id="PF00535"/>
    </source>
</evidence>
<evidence type="ECO:0000313" key="5">
    <source>
        <dbReference type="EMBL" id="AJE24478.1"/>
    </source>
</evidence>
<dbReference type="EMBL" id="KJ755560">
    <property type="protein sequence ID" value="AJE24478.1"/>
    <property type="molecule type" value="Genomic_DNA"/>
</dbReference>